<proteinExistence type="predicted"/>
<keyword evidence="2" id="KW-1185">Reference proteome</keyword>
<organism evidence="1 2">
    <name type="scientific">Modestobacter caceresii</name>
    <dbReference type="NCBI Taxonomy" id="1522368"/>
    <lineage>
        <taxon>Bacteria</taxon>
        <taxon>Bacillati</taxon>
        <taxon>Actinomycetota</taxon>
        <taxon>Actinomycetes</taxon>
        <taxon>Geodermatophilales</taxon>
        <taxon>Geodermatophilaceae</taxon>
        <taxon>Modestobacter</taxon>
    </lineage>
</organism>
<dbReference type="AlphaFoldDB" id="A0A098YB69"/>
<reference evidence="1 2" key="1">
    <citation type="submission" date="2014-07" db="EMBL/GenBank/DDBJ databases">
        <title>Biosystematic studies on Modestobacter strains isolated from extreme hyper-arid desert soil and from historic building.</title>
        <authorList>
            <person name="Bukarasam K."/>
            <person name="Bull A."/>
            <person name="Girard G."/>
            <person name="van Wezel G."/>
            <person name="Goodfellow M."/>
        </authorList>
    </citation>
    <scope>NUCLEOTIDE SEQUENCE [LARGE SCALE GENOMIC DNA]</scope>
    <source>
        <strain evidence="1 2">KNN45-2b</strain>
    </source>
</reference>
<accession>A0A098YB69</accession>
<dbReference type="STRING" id="1522368.IN07_04260"/>
<gene>
    <name evidence="1" type="ORF">IN07_04260</name>
</gene>
<dbReference type="Proteomes" id="UP000029713">
    <property type="component" value="Unassembled WGS sequence"/>
</dbReference>
<protein>
    <submittedName>
        <fullName evidence="1">Uncharacterized protein</fullName>
    </submittedName>
</protein>
<dbReference type="EMBL" id="JPMX01000012">
    <property type="protein sequence ID" value="KGH48068.1"/>
    <property type="molecule type" value="Genomic_DNA"/>
</dbReference>
<sequence length="84" mass="8760">MTALLDLAPRPSSRSVTPAEEELDLAALLQLFEAGVDGEADVDGEDGTTPVHASLRSSAVSLLRWAQGSSRRAASWGAVPGGWQ</sequence>
<comment type="caution">
    <text evidence="1">The sequence shown here is derived from an EMBL/GenBank/DDBJ whole genome shotgun (WGS) entry which is preliminary data.</text>
</comment>
<name>A0A098YB69_9ACTN</name>
<dbReference type="RefSeq" id="WP_036333875.1">
    <property type="nucleotide sequence ID" value="NZ_JPMX01000012.1"/>
</dbReference>
<evidence type="ECO:0000313" key="1">
    <source>
        <dbReference type="EMBL" id="KGH48068.1"/>
    </source>
</evidence>
<evidence type="ECO:0000313" key="2">
    <source>
        <dbReference type="Proteomes" id="UP000029713"/>
    </source>
</evidence>